<dbReference type="Gene3D" id="3.40.250.10">
    <property type="entry name" value="Rhodanese-like domain"/>
    <property type="match status" value="1"/>
</dbReference>
<dbReference type="PANTHER" id="PTHR10953">
    <property type="entry name" value="UBIQUITIN-ACTIVATING ENZYME E1"/>
    <property type="match status" value="1"/>
</dbReference>
<evidence type="ECO:0000313" key="14">
    <source>
        <dbReference type="EMBL" id="MQW73253.1"/>
    </source>
</evidence>
<dbReference type="EC" id="2.7.7.80" evidence="8"/>
<comment type="similarity">
    <text evidence="1">Belongs to the HesA/MoeB/ThiF family.</text>
</comment>
<dbReference type="SMART" id="SM00450">
    <property type="entry name" value="RHOD"/>
    <property type="match status" value="1"/>
</dbReference>
<comment type="catalytic activity">
    <reaction evidence="5">
        <text>[molybdopterin-synthase sulfur-carrier protein]-C-terminal Gly-Gly + ATP + H(+) = [molybdopterin-synthase sulfur-carrier protein]-C-terminal Gly-Gly-AMP + diphosphate</text>
        <dbReference type="Rhea" id="RHEA:43616"/>
        <dbReference type="Rhea" id="RHEA-COMP:12159"/>
        <dbReference type="Rhea" id="RHEA-COMP:12202"/>
        <dbReference type="ChEBI" id="CHEBI:15378"/>
        <dbReference type="ChEBI" id="CHEBI:30616"/>
        <dbReference type="ChEBI" id="CHEBI:33019"/>
        <dbReference type="ChEBI" id="CHEBI:90618"/>
        <dbReference type="ChEBI" id="CHEBI:90778"/>
        <dbReference type="EC" id="2.7.7.80"/>
    </reaction>
</comment>
<evidence type="ECO:0000256" key="1">
    <source>
        <dbReference type="ARBA" id="ARBA00009919"/>
    </source>
</evidence>
<dbReference type="RefSeq" id="WP_011970838.1">
    <property type="nucleotide sequence ID" value="NZ_CP140887.1"/>
</dbReference>
<keyword evidence="3" id="KW-0547">Nucleotide-binding</keyword>
<evidence type="ECO:0000256" key="2">
    <source>
        <dbReference type="ARBA" id="ARBA00022679"/>
    </source>
</evidence>
<evidence type="ECO:0000259" key="13">
    <source>
        <dbReference type="PROSITE" id="PS50206"/>
    </source>
</evidence>
<dbReference type="CDD" id="cd00158">
    <property type="entry name" value="RHOD"/>
    <property type="match status" value="1"/>
</dbReference>
<gene>
    <name evidence="14" type="primary">moeB</name>
    <name evidence="14" type="ORF">GHJ91_30360</name>
</gene>
<dbReference type="SUPFAM" id="SSF52821">
    <property type="entry name" value="Rhodanese/Cell cycle control phosphatase"/>
    <property type="match status" value="1"/>
</dbReference>
<evidence type="ECO:0000256" key="6">
    <source>
        <dbReference type="ARBA" id="ARBA00055169"/>
    </source>
</evidence>
<keyword evidence="4" id="KW-0067">ATP-binding</keyword>
<comment type="subunit">
    <text evidence="7">Homodimer. Forms a stable heterotetrameric complex of 2 MoeB and 2 MoaD during adenylation of MoaD.</text>
</comment>
<dbReference type="GO" id="GO:0008641">
    <property type="term" value="F:ubiquitin-like modifier activating enzyme activity"/>
    <property type="evidence" value="ECO:0007669"/>
    <property type="project" value="InterPro"/>
</dbReference>
<evidence type="ECO:0000256" key="3">
    <source>
        <dbReference type="ARBA" id="ARBA00022741"/>
    </source>
</evidence>
<organism evidence="14">
    <name type="scientific">Sinorhizobium medicae</name>
    <dbReference type="NCBI Taxonomy" id="110321"/>
    <lineage>
        <taxon>Bacteria</taxon>
        <taxon>Pseudomonadati</taxon>
        <taxon>Pseudomonadota</taxon>
        <taxon>Alphaproteobacteria</taxon>
        <taxon>Hyphomicrobiales</taxon>
        <taxon>Rhizobiaceae</taxon>
        <taxon>Sinorhizobium/Ensifer group</taxon>
        <taxon>Sinorhizobium</taxon>
    </lineage>
</organism>
<dbReference type="GeneID" id="61615082"/>
<dbReference type="PROSITE" id="PS50206">
    <property type="entry name" value="RHODANESE_3"/>
    <property type="match status" value="1"/>
</dbReference>
<feature type="domain" description="Rhodanese" evidence="13">
    <location>
        <begin position="26"/>
        <end position="116"/>
    </location>
</feature>
<evidence type="ECO:0000256" key="12">
    <source>
        <dbReference type="ARBA" id="ARBA00078531"/>
    </source>
</evidence>
<keyword evidence="2 14" id="KW-0808">Transferase</keyword>
<evidence type="ECO:0000256" key="10">
    <source>
        <dbReference type="ARBA" id="ARBA00075110"/>
    </source>
</evidence>
<dbReference type="InterPro" id="IPR045886">
    <property type="entry name" value="ThiF/MoeB/HesA"/>
</dbReference>
<dbReference type="Gene3D" id="3.40.50.720">
    <property type="entry name" value="NAD(P)-binding Rossmann-like Domain"/>
    <property type="match status" value="1"/>
</dbReference>
<dbReference type="NCBIfam" id="NF006444">
    <property type="entry name" value="PRK08762.1"/>
    <property type="match status" value="1"/>
</dbReference>
<proteinExistence type="inferred from homology"/>
<evidence type="ECO:0000256" key="11">
    <source>
        <dbReference type="ARBA" id="ARBA00075328"/>
    </source>
</evidence>
<protein>
    <recommendedName>
        <fullName evidence="9">Molybdopterin-synthase adenylyltransferase</fullName>
        <ecNumber evidence="8">2.7.7.80</ecNumber>
    </recommendedName>
    <alternativeName>
        <fullName evidence="12">MoaD protein adenylase</fullName>
    </alternativeName>
    <alternativeName>
        <fullName evidence="10">Molybdopterin-converting factor subunit 1 adenylase</fullName>
    </alternativeName>
    <alternativeName>
        <fullName evidence="11">Sulfur carrier protein MoaD adenylyltransferase</fullName>
    </alternativeName>
</protein>
<dbReference type="GO" id="GO:0061605">
    <property type="term" value="F:molybdopterin-synthase adenylyltransferase activity"/>
    <property type="evidence" value="ECO:0007669"/>
    <property type="project" value="UniProtKB-EC"/>
</dbReference>
<dbReference type="CDD" id="cd00757">
    <property type="entry name" value="ThiF_MoeB_HesA_family"/>
    <property type="match status" value="1"/>
</dbReference>
<dbReference type="GO" id="GO:0008146">
    <property type="term" value="F:sulfotransferase activity"/>
    <property type="evidence" value="ECO:0007669"/>
    <property type="project" value="TreeGrafter"/>
</dbReference>
<comment type="function">
    <text evidence="6">Catalyzes the adenylation by ATP of the carboxyl group of the C-terminal glycine of sulfur carrier protein MoaD.</text>
</comment>
<name>A0A6G1WUC5_9HYPH</name>
<dbReference type="Pfam" id="PF00899">
    <property type="entry name" value="ThiF"/>
    <property type="match status" value="1"/>
</dbReference>
<dbReference type="EMBL" id="WISB01000198">
    <property type="protein sequence ID" value="MQW73253.1"/>
    <property type="molecule type" value="Genomic_DNA"/>
</dbReference>
<dbReference type="Pfam" id="PF00581">
    <property type="entry name" value="Rhodanese"/>
    <property type="match status" value="1"/>
</dbReference>
<evidence type="ECO:0000256" key="9">
    <source>
        <dbReference type="ARBA" id="ARBA00073635"/>
    </source>
</evidence>
<dbReference type="OMA" id="FPEKPDW"/>
<dbReference type="InterPro" id="IPR001763">
    <property type="entry name" value="Rhodanese-like_dom"/>
</dbReference>
<evidence type="ECO:0000256" key="7">
    <source>
        <dbReference type="ARBA" id="ARBA00063809"/>
    </source>
</evidence>
<comment type="caution">
    <text evidence="14">The sequence shown here is derived from an EMBL/GenBank/DDBJ whole genome shotgun (WGS) entry which is preliminary data.</text>
</comment>
<dbReference type="GO" id="GO:0005829">
    <property type="term" value="C:cytosol"/>
    <property type="evidence" value="ECO:0007669"/>
    <property type="project" value="TreeGrafter"/>
</dbReference>
<dbReference type="SUPFAM" id="SSF69572">
    <property type="entry name" value="Activating enzymes of the ubiquitin-like proteins"/>
    <property type="match status" value="1"/>
</dbReference>
<dbReference type="PANTHER" id="PTHR10953:SF102">
    <property type="entry name" value="ADENYLYLTRANSFERASE AND SULFURTRANSFERASE MOCS3"/>
    <property type="match status" value="1"/>
</dbReference>
<dbReference type="FunFam" id="3.40.50.720:FF:000033">
    <property type="entry name" value="Adenylyltransferase and sulfurtransferase MOCS3"/>
    <property type="match status" value="1"/>
</dbReference>
<evidence type="ECO:0000256" key="4">
    <source>
        <dbReference type="ARBA" id="ARBA00022840"/>
    </source>
</evidence>
<accession>A0A6G1WUC5</accession>
<dbReference type="NCBIfam" id="NF004281">
    <property type="entry name" value="PRK05690.1"/>
    <property type="match status" value="1"/>
</dbReference>
<dbReference type="GO" id="GO:0004792">
    <property type="term" value="F:thiosulfate-cyanide sulfurtransferase activity"/>
    <property type="evidence" value="ECO:0007669"/>
    <property type="project" value="TreeGrafter"/>
</dbReference>
<keyword evidence="14" id="KW-0548">Nucleotidyltransferase</keyword>
<evidence type="ECO:0000256" key="8">
    <source>
        <dbReference type="ARBA" id="ARBA00066884"/>
    </source>
</evidence>
<dbReference type="AlphaFoldDB" id="A0A6G1WUC5"/>
<dbReference type="InterPro" id="IPR036873">
    <property type="entry name" value="Rhodanese-like_dom_sf"/>
</dbReference>
<sequence length="380" mass="41201">MLRQERLSRLRESLSRISVEEARRKQKAGVKLIDIRDAEETAKGSPVGAVRISRSFLELQIENVAPDADTELMVLCASDTRALFAADDLNRLGYSSVHWVDGGFQAWEAAGLPVEKHRQLSPAEKERYARHLSIPEVGAEGQALLLSKKVALVGAGGLGSPLAFYLAAAGIGTLGLIDSDRLERSNLQRQILHTDDRIGELKVSSAAKSLQAFNPDVALNLHEIRLNENNALEILADYDLVIDGSDNLATRYVVSDASTLLSIPMIYGAIFRFEGHVSAFWPNGPSGGPCYRCLFPEKLPASLTPSCSEVGVLGVLPGVIGTIMATEAIKILLGIGDPLIGRLLTYNALDCSFHDLEVPANPHCEQCQSNRDLPRMRAGL</sequence>
<dbReference type="InterPro" id="IPR035985">
    <property type="entry name" value="Ubiquitin-activating_enz"/>
</dbReference>
<dbReference type="GO" id="GO:0005524">
    <property type="term" value="F:ATP binding"/>
    <property type="evidence" value="ECO:0007669"/>
    <property type="project" value="UniProtKB-KW"/>
</dbReference>
<reference evidence="14" key="1">
    <citation type="journal article" date="2013" name="Genome Biol.">
        <title>Comparative genomics of the core and accessory genomes of 48 Sinorhizobium strains comprising five genospecies.</title>
        <authorList>
            <person name="Sugawara M."/>
            <person name="Epstein B."/>
            <person name="Badgley B.D."/>
            <person name="Unno T."/>
            <person name="Xu L."/>
            <person name="Reese J."/>
            <person name="Gyaneshwar P."/>
            <person name="Denny R."/>
            <person name="Mudge J."/>
            <person name="Bharti A.K."/>
            <person name="Farmer A.D."/>
            <person name="May G.D."/>
            <person name="Woodward J.E."/>
            <person name="Medigue C."/>
            <person name="Vallenet D."/>
            <person name="Lajus A."/>
            <person name="Rouy Z."/>
            <person name="Martinez-Vaz B."/>
            <person name="Tiffin P."/>
            <person name="Young N.D."/>
            <person name="Sadowsky M.J."/>
        </authorList>
    </citation>
    <scope>NUCLEOTIDE SEQUENCE</scope>
    <source>
        <strain evidence="14">M1</strain>
    </source>
</reference>
<evidence type="ECO:0000256" key="5">
    <source>
        <dbReference type="ARBA" id="ARBA00052218"/>
    </source>
</evidence>
<dbReference type="InterPro" id="IPR000594">
    <property type="entry name" value="ThiF_NAD_FAD-bd"/>
</dbReference>